<keyword evidence="8" id="KW-0858">Xylan degradation</keyword>
<sequence>MKYLSQVVIILLVVTISLSCVAYRAHHAALPEAPGLKDYYRDYFPIGVAVSARALYTDEAGLVIRQFNSVTPENAMKMSVIHPGEQQYNWRDADSIAAFARRNGMKLRGHTLVWHNQAPGWIFKDANGQQVSRDALLQRLKEHITTVVKRYKGIVYAWDVANEVISDRKDEFYRNSLWYQICGEEYIEKAFQWAHEADPDALLFYNDYNEISTVKREKIIRMLNRLMSKGVPVHGVGLQAHWAINEPSAKQLDETMSDFAKLGLKIQITELDVSVYRKEHEMRQWAAGDSAMAFTAEREQQQLEQFRRCFESFRQYRDVLTGVTFWNISDRYSWLDNFPVRGRKDYPLLFNKDLQPKKAFWAVVKF</sequence>
<evidence type="ECO:0000256" key="2">
    <source>
        <dbReference type="ARBA" id="ARBA00023277"/>
    </source>
</evidence>
<dbReference type="SMART" id="SM00633">
    <property type="entry name" value="Glyco_10"/>
    <property type="match status" value="1"/>
</dbReference>
<feature type="domain" description="GH10" evidence="7">
    <location>
        <begin position="30"/>
        <end position="366"/>
    </location>
</feature>
<dbReference type="Pfam" id="PF00331">
    <property type="entry name" value="Glyco_hydro_10"/>
    <property type="match status" value="1"/>
</dbReference>
<dbReference type="GO" id="GO:0031176">
    <property type="term" value="F:endo-1,4-beta-xylanase activity"/>
    <property type="evidence" value="ECO:0007669"/>
    <property type="project" value="UniProtKB-EC"/>
</dbReference>
<comment type="similarity">
    <text evidence="6">Belongs to the glycosyl hydrolase 10 (cellulase F) family.</text>
</comment>
<comment type="catalytic activity">
    <reaction evidence="6">
        <text>Endohydrolysis of (1-&gt;4)-beta-D-xylosidic linkages in xylans.</text>
        <dbReference type="EC" id="3.2.1.8"/>
    </reaction>
</comment>
<dbReference type="PANTHER" id="PTHR31490:SF90">
    <property type="entry name" value="ENDO-1,4-BETA-XYLANASE A"/>
    <property type="match status" value="1"/>
</dbReference>
<organism evidence="8 9">
    <name type="scientific">Chitinophaga polysaccharea</name>
    <dbReference type="NCBI Taxonomy" id="1293035"/>
    <lineage>
        <taxon>Bacteria</taxon>
        <taxon>Pseudomonadati</taxon>
        <taxon>Bacteroidota</taxon>
        <taxon>Chitinophagia</taxon>
        <taxon>Chitinophagales</taxon>
        <taxon>Chitinophagaceae</taxon>
        <taxon>Chitinophaga</taxon>
    </lineage>
</organism>
<keyword evidence="9" id="KW-1185">Reference proteome</keyword>
<keyword evidence="2 6" id="KW-0119">Carbohydrate metabolism</keyword>
<dbReference type="RefSeq" id="WP_145673206.1">
    <property type="nucleotide sequence ID" value="NZ_VIWO01000009.1"/>
</dbReference>
<dbReference type="InterPro" id="IPR031158">
    <property type="entry name" value="GH10_AS"/>
</dbReference>
<dbReference type="Proteomes" id="UP000320811">
    <property type="component" value="Unassembled WGS sequence"/>
</dbReference>
<dbReference type="InterPro" id="IPR001000">
    <property type="entry name" value="GH10_dom"/>
</dbReference>
<reference evidence="8 9" key="1">
    <citation type="submission" date="2019-06" db="EMBL/GenBank/DDBJ databases">
        <title>Sorghum-associated microbial communities from plants grown in Nebraska, USA.</title>
        <authorList>
            <person name="Schachtman D."/>
        </authorList>
    </citation>
    <scope>NUCLEOTIDE SEQUENCE [LARGE SCALE GENOMIC DNA]</scope>
    <source>
        <strain evidence="8 9">1209</strain>
    </source>
</reference>
<keyword evidence="1 6" id="KW-0378">Hydrolase</keyword>
<dbReference type="GO" id="GO:0045493">
    <property type="term" value="P:xylan catabolic process"/>
    <property type="evidence" value="ECO:0007669"/>
    <property type="project" value="UniProtKB-KW"/>
</dbReference>
<evidence type="ECO:0000256" key="5">
    <source>
        <dbReference type="PROSITE-ProRule" id="PRU10061"/>
    </source>
</evidence>
<dbReference type="AlphaFoldDB" id="A0A561PAX1"/>
<accession>A0A561PAX1</accession>
<gene>
    <name evidence="8" type="ORF">FHW36_10914</name>
</gene>
<proteinExistence type="inferred from homology"/>
<evidence type="ECO:0000259" key="7">
    <source>
        <dbReference type="PROSITE" id="PS51760"/>
    </source>
</evidence>
<dbReference type="PROSITE" id="PS51760">
    <property type="entry name" value="GH10_2"/>
    <property type="match status" value="1"/>
</dbReference>
<dbReference type="PANTHER" id="PTHR31490">
    <property type="entry name" value="GLYCOSYL HYDROLASE"/>
    <property type="match status" value="1"/>
</dbReference>
<evidence type="ECO:0000256" key="6">
    <source>
        <dbReference type="RuleBase" id="RU361174"/>
    </source>
</evidence>
<dbReference type="InterPro" id="IPR044846">
    <property type="entry name" value="GH10"/>
</dbReference>
<keyword evidence="4 6" id="KW-0624">Polysaccharide degradation</keyword>
<dbReference type="PROSITE" id="PS00591">
    <property type="entry name" value="GH10_1"/>
    <property type="match status" value="1"/>
</dbReference>
<evidence type="ECO:0000256" key="4">
    <source>
        <dbReference type="ARBA" id="ARBA00023326"/>
    </source>
</evidence>
<comment type="caution">
    <text evidence="8">The sequence shown here is derived from an EMBL/GenBank/DDBJ whole genome shotgun (WGS) entry which is preliminary data.</text>
</comment>
<evidence type="ECO:0000256" key="3">
    <source>
        <dbReference type="ARBA" id="ARBA00023295"/>
    </source>
</evidence>
<evidence type="ECO:0000256" key="1">
    <source>
        <dbReference type="ARBA" id="ARBA00022801"/>
    </source>
</evidence>
<dbReference type="OrthoDB" id="9809277at2"/>
<evidence type="ECO:0000313" key="8">
    <source>
        <dbReference type="EMBL" id="TWF35228.1"/>
    </source>
</evidence>
<evidence type="ECO:0000313" key="9">
    <source>
        <dbReference type="Proteomes" id="UP000320811"/>
    </source>
</evidence>
<dbReference type="EMBL" id="VIWO01000009">
    <property type="protein sequence ID" value="TWF35228.1"/>
    <property type="molecule type" value="Genomic_DNA"/>
</dbReference>
<dbReference type="Gene3D" id="3.20.20.80">
    <property type="entry name" value="Glycosidases"/>
    <property type="match status" value="1"/>
</dbReference>
<dbReference type="PRINTS" id="PR00134">
    <property type="entry name" value="GLHYDRLASE10"/>
</dbReference>
<dbReference type="EC" id="3.2.1.8" evidence="6"/>
<protein>
    <recommendedName>
        <fullName evidence="6">Beta-xylanase</fullName>
        <ecNumber evidence="6">3.2.1.8</ecNumber>
    </recommendedName>
</protein>
<dbReference type="PROSITE" id="PS51257">
    <property type="entry name" value="PROKAR_LIPOPROTEIN"/>
    <property type="match status" value="1"/>
</dbReference>
<name>A0A561PAX1_9BACT</name>
<dbReference type="SUPFAM" id="SSF51445">
    <property type="entry name" value="(Trans)glycosidases"/>
    <property type="match status" value="1"/>
</dbReference>
<feature type="active site" description="Nucleophile" evidence="5">
    <location>
        <position position="270"/>
    </location>
</feature>
<dbReference type="InterPro" id="IPR017853">
    <property type="entry name" value="GH"/>
</dbReference>
<keyword evidence="3 6" id="KW-0326">Glycosidase</keyword>